<dbReference type="InterPro" id="IPR003593">
    <property type="entry name" value="AAA+_ATPase"/>
</dbReference>
<dbReference type="GO" id="GO:0016887">
    <property type="term" value="F:ATP hydrolysis activity"/>
    <property type="evidence" value="ECO:0007669"/>
    <property type="project" value="InterPro"/>
</dbReference>
<dbReference type="PROSITE" id="PS00211">
    <property type="entry name" value="ABC_TRANSPORTER_1"/>
    <property type="match status" value="1"/>
</dbReference>
<evidence type="ECO:0000313" key="4">
    <source>
        <dbReference type="EMBL" id="HHP81394.1"/>
    </source>
</evidence>
<dbReference type="InterPro" id="IPR017871">
    <property type="entry name" value="ABC_transporter-like_CS"/>
</dbReference>
<dbReference type="GO" id="GO:0005524">
    <property type="term" value="F:ATP binding"/>
    <property type="evidence" value="ECO:0007669"/>
    <property type="project" value="UniProtKB-KW"/>
</dbReference>
<organism evidence="4">
    <name type="scientific">Ignisphaera aggregans</name>
    <dbReference type="NCBI Taxonomy" id="334771"/>
    <lineage>
        <taxon>Archaea</taxon>
        <taxon>Thermoproteota</taxon>
        <taxon>Thermoprotei</taxon>
        <taxon>Desulfurococcales</taxon>
        <taxon>Desulfurococcaceae</taxon>
        <taxon>Ignisphaera</taxon>
    </lineage>
</organism>
<protein>
    <submittedName>
        <fullName evidence="4">ATP-binding cassette domain-containing protein</fullName>
    </submittedName>
</protein>
<gene>
    <name evidence="4" type="ORF">ENM84_01870</name>
</gene>
<dbReference type="AlphaFoldDB" id="A0A7C5TF77"/>
<name>A0A7C5TF77_9CREN</name>
<keyword evidence="2 4" id="KW-0067">ATP-binding</keyword>
<keyword evidence="1" id="KW-0547">Nucleotide-binding</keyword>
<dbReference type="EMBL" id="DRZI01000069">
    <property type="protein sequence ID" value="HHP81394.1"/>
    <property type="molecule type" value="Genomic_DNA"/>
</dbReference>
<dbReference type="PROSITE" id="PS50893">
    <property type="entry name" value="ABC_TRANSPORTER_2"/>
    <property type="match status" value="1"/>
</dbReference>
<dbReference type="Pfam" id="PF00005">
    <property type="entry name" value="ABC_tran"/>
    <property type="match status" value="1"/>
</dbReference>
<dbReference type="InterPro" id="IPR027417">
    <property type="entry name" value="P-loop_NTPase"/>
</dbReference>
<dbReference type="PANTHER" id="PTHR43204:SF1">
    <property type="entry name" value="ABC TRANSPORTER I FAMILY MEMBER 6, CHLOROPLASTIC"/>
    <property type="match status" value="1"/>
</dbReference>
<evidence type="ECO:0000256" key="2">
    <source>
        <dbReference type="ARBA" id="ARBA00022840"/>
    </source>
</evidence>
<sequence>MGIDGCSNIMCVDRLSVSVGSRIVLKDVSFSIDKENILFLLGPNGAGKTSLLRTLIGYPNYNIVSGRILFDGEDITFKSMEYRVSRGLAIAHQIPPKLTGVRVRDLLNSICRKTGCSANEIADDIEISYLLNREFGKGFSGGELKRIEIATIIAQKPKLAFIDEPDSGVDVDSIALIAKAIRKLVNSSTYRSIVVITHSAAIAKYIRPTHVCIMMSGSIKLCGDESLLDEVFSYGFKGMAR</sequence>
<dbReference type="Gene3D" id="3.40.50.300">
    <property type="entry name" value="P-loop containing nucleotide triphosphate hydrolases"/>
    <property type="match status" value="1"/>
</dbReference>
<comment type="caution">
    <text evidence="4">The sequence shown here is derived from an EMBL/GenBank/DDBJ whole genome shotgun (WGS) entry which is preliminary data.</text>
</comment>
<reference evidence="4" key="1">
    <citation type="journal article" date="2020" name="mSystems">
        <title>Genome- and Community-Level Interaction Insights into Carbon Utilization and Element Cycling Functions of Hydrothermarchaeota in Hydrothermal Sediment.</title>
        <authorList>
            <person name="Zhou Z."/>
            <person name="Liu Y."/>
            <person name="Xu W."/>
            <person name="Pan J."/>
            <person name="Luo Z.H."/>
            <person name="Li M."/>
        </authorList>
    </citation>
    <scope>NUCLEOTIDE SEQUENCE [LARGE SCALE GENOMIC DNA]</scope>
    <source>
        <strain evidence="4">SpSt-1121</strain>
    </source>
</reference>
<dbReference type="PANTHER" id="PTHR43204">
    <property type="entry name" value="ABC TRANSPORTER I FAMILY MEMBER 6, CHLOROPLASTIC"/>
    <property type="match status" value="1"/>
</dbReference>
<feature type="domain" description="ABC transporter" evidence="3">
    <location>
        <begin position="10"/>
        <end position="241"/>
    </location>
</feature>
<dbReference type="SMART" id="SM00382">
    <property type="entry name" value="AAA"/>
    <property type="match status" value="1"/>
</dbReference>
<proteinExistence type="predicted"/>
<accession>A0A7C5TF77</accession>
<dbReference type="InterPro" id="IPR003439">
    <property type="entry name" value="ABC_transporter-like_ATP-bd"/>
</dbReference>
<dbReference type="InterPro" id="IPR010230">
    <property type="entry name" value="FeS-cluster_ATPase_SufC"/>
</dbReference>
<evidence type="ECO:0000259" key="3">
    <source>
        <dbReference type="PROSITE" id="PS50893"/>
    </source>
</evidence>
<evidence type="ECO:0000256" key="1">
    <source>
        <dbReference type="ARBA" id="ARBA00022741"/>
    </source>
</evidence>
<dbReference type="SUPFAM" id="SSF52540">
    <property type="entry name" value="P-loop containing nucleoside triphosphate hydrolases"/>
    <property type="match status" value="1"/>
</dbReference>